<dbReference type="GO" id="GO:0005975">
    <property type="term" value="P:carbohydrate metabolic process"/>
    <property type="evidence" value="ECO:0007669"/>
    <property type="project" value="UniProtKB-ARBA"/>
</dbReference>
<evidence type="ECO:0000313" key="10">
    <source>
        <dbReference type="EMBL" id="TQF02510.1"/>
    </source>
</evidence>
<dbReference type="RefSeq" id="WP_141633203.1">
    <property type="nucleotide sequence ID" value="NZ_VIGB01000003.1"/>
</dbReference>
<dbReference type="PANTHER" id="PTHR12223">
    <property type="entry name" value="VESICULAR MANNOSE-BINDING LECTIN"/>
    <property type="match status" value="1"/>
</dbReference>
<evidence type="ECO:0000256" key="3">
    <source>
        <dbReference type="ARBA" id="ARBA00022490"/>
    </source>
</evidence>
<accession>A0A540W0H9</accession>
<evidence type="ECO:0000259" key="9">
    <source>
        <dbReference type="Pfam" id="PF22544"/>
    </source>
</evidence>
<comment type="subcellular location">
    <subcellularLocation>
        <location evidence="1">Cell projection</location>
        <location evidence="1">Cilium</location>
    </subcellularLocation>
    <subcellularLocation>
        <location evidence="2">Cytoplasm</location>
    </subcellularLocation>
</comment>
<evidence type="ECO:0000256" key="2">
    <source>
        <dbReference type="ARBA" id="ARBA00004496"/>
    </source>
</evidence>
<dbReference type="Pfam" id="PF13360">
    <property type="entry name" value="PQQ_2"/>
    <property type="match status" value="1"/>
</dbReference>
<name>A0A540W0H9_9ACTN</name>
<dbReference type="SUPFAM" id="SSF49899">
    <property type="entry name" value="Concanavalin A-like lectins/glucanases"/>
    <property type="match status" value="2"/>
</dbReference>
<dbReference type="InterPro" id="IPR051136">
    <property type="entry name" value="Intracellular_Lectin-GPT"/>
</dbReference>
<evidence type="ECO:0000259" key="8">
    <source>
        <dbReference type="Pfam" id="PF15780"/>
    </source>
</evidence>
<dbReference type="Proteomes" id="UP000319103">
    <property type="component" value="Unassembled WGS sequence"/>
</dbReference>
<keyword evidence="5" id="KW-0966">Cell projection</keyword>
<keyword evidence="4" id="KW-0969">Cilium</keyword>
<evidence type="ECO:0000256" key="6">
    <source>
        <dbReference type="SAM" id="SignalP"/>
    </source>
</evidence>
<keyword evidence="11" id="KW-1185">Reference proteome</keyword>
<evidence type="ECO:0000256" key="4">
    <source>
        <dbReference type="ARBA" id="ARBA00023069"/>
    </source>
</evidence>
<dbReference type="EMBL" id="VIGB01000003">
    <property type="protein sequence ID" value="TQF02510.1"/>
    <property type="molecule type" value="Genomic_DNA"/>
</dbReference>
<dbReference type="OrthoDB" id="3304767at2"/>
<dbReference type="InterPro" id="IPR013320">
    <property type="entry name" value="ConA-like_dom_sf"/>
</dbReference>
<dbReference type="InterPro" id="IPR002372">
    <property type="entry name" value="PQQ_rpt_dom"/>
</dbReference>
<dbReference type="Gene3D" id="2.60.40.10">
    <property type="entry name" value="Immunoglobulins"/>
    <property type="match status" value="4"/>
</dbReference>
<dbReference type="GO" id="GO:0005737">
    <property type="term" value="C:cytoplasm"/>
    <property type="evidence" value="ECO:0007669"/>
    <property type="project" value="UniProtKB-SubCell"/>
</dbReference>
<comment type="caution">
    <text evidence="10">The sequence shown here is derived from an EMBL/GenBank/DDBJ whole genome shotgun (WGS) entry which is preliminary data.</text>
</comment>
<feature type="domain" description="Abnormal spindle-like microcephaly-associated protein ASH" evidence="8">
    <location>
        <begin position="1064"/>
        <end position="1146"/>
    </location>
</feature>
<dbReference type="InterPro" id="IPR031549">
    <property type="entry name" value="ASH"/>
</dbReference>
<protein>
    <submittedName>
        <fullName evidence="10">Choice-of-anchor D domain-containing protein</fullName>
    </submittedName>
</protein>
<keyword evidence="6" id="KW-0732">Signal</keyword>
<feature type="chain" id="PRO_5022081037" evidence="6">
    <location>
        <begin position="46"/>
        <end position="1368"/>
    </location>
</feature>
<proteinExistence type="predicted"/>
<evidence type="ECO:0000256" key="1">
    <source>
        <dbReference type="ARBA" id="ARBA00004138"/>
    </source>
</evidence>
<keyword evidence="3" id="KW-0963">Cytoplasm</keyword>
<reference evidence="10 11" key="1">
    <citation type="submission" date="2019-06" db="EMBL/GenBank/DDBJ databases">
        <title>Description of Kitasatospora acidophila sp. nov. isolated from pine grove soil, and reclassification of Streptomyces novaecaesareae to Kitasatospora novaeceasareae comb. nov.</title>
        <authorList>
            <person name="Kim M.J."/>
        </authorList>
    </citation>
    <scope>NUCLEOTIDE SEQUENCE [LARGE SCALE GENOMIC DNA]</scope>
    <source>
        <strain evidence="10 11">MMS16-CNU292</strain>
    </source>
</reference>
<dbReference type="Gene3D" id="2.40.128.630">
    <property type="match status" value="1"/>
</dbReference>
<dbReference type="NCBIfam" id="NF012200">
    <property type="entry name" value="choice_anch_D"/>
    <property type="match status" value="4"/>
</dbReference>
<gene>
    <name evidence="10" type="ORF">E6W39_09775</name>
</gene>
<dbReference type="Pfam" id="PF22544">
    <property type="entry name" value="HYDIN_VesB_CFA65-like_Ig"/>
    <property type="match status" value="1"/>
</dbReference>
<sequence length="1368" mass="134691">MKALLSRARRRTGAGHRTTAALLSTALLALGTTALALTGPMAAHADSNTISVDNYRTGWDQNEPGLTPAQVSSSDFGQQFSSAVDGQVYAAPVVLGSTVIVATETNHVYGMDATTGAVKWTDTYGAPWPASGVTTPGASWSCGDLAPYIGITSTPVYDPASGYLFLTSKEDGGQYHQSPLWKMHAVNPATGAEKPGFPVVIGGSPGNDPSVVFNPVEEGQRPGLLLLNGVVYAGFGSVCDVGAWRGYVAGVSTAGTQTALWADETGTANHGGGIWDSGGGLVADAQGHIMFSTGNGVSPPPGPGSNPPSTMSESVISLGVQSDGSLKATDYFSPSDATMLDTNDRDLGSGGVMAIPDGYGTSAVPHLAVEEGKDGRIFLLNRDNLGGHSQGPNGTDANVQTLGPYNGCYCHPAFWGGGSGYVYYSGNGGPMQAFKIGTAGNGTPALALVGQGSINFGYLNEGSPIVSSVGTTAGSATVWVEKANDMYGNGGTLYAYNGTPNADGSLSLLWSGPIGTASKFTTPTTSNGHVYIGTRDGHLLSFGRPAASALTGSPVAVGSVNVGSRGSGTLTVTATQALTVNAVSTAAPFAVTAPTLPHTMAVGDTLSIPVSFTPTAAGATSGIVNLATSVGTVGFSVTGSGVKAGFATAPSSVSYTNQPTGVPDSTSVQFTNTGTGSETISAIGSPAAPWTVSGAPAVGTVIQPGGSFIASITYNPTVAGTNNDNFSVTSTSGTFTVPLTGSAITGQGHLTITPSTLAFGSIPVGTSSQQLSFTVTNDGNIPVTLNKAKAPVGTFSSPNAIAEGTVIGPDQSIAVPVVFSPSTAGPLADSYEVTGNTGQGDMFVQLTGTGLANLPSPPTGWQTNGSTTQPGPGTLQLTAATGNQSGSAFYTSPVATDGLTASFTAQLGGGSGGDGMTYALVDATKGSATATGVAGGGLGFSGLPGLSVDLVSSWSGQTGMGNFVGIAAGPGSGHDNLTYLAYAKAPGNLRTGTHTVAVTVAGGHVKVSLDGTALLDYVPTAGTIPASAYVGFTGSTGASTDVHAVSNVVITPPGAATSGPQPLTATPSAVVFGSATVGSTANQSVTLTNNGTATETVSASSAPAAPFGATLPSSGTAVPVGGRITVPVTFTPTLTGAQNSTFTITTTSGTVTVSLSGTGQPAATSGGTLPGFTDSSWQLNGVAVDNAGTVNLTTDGQHSAAGSIVNTKAVSPLGLHATFTEQISGTSSSLGDGMTFSLLDASSNSAGALGSGGSGLGAAGLNAVVTGLCVFGNFGANGPVLGVGTTAAGSSGITPLIADTNIPALQGSSHQIDITVTTASHLVVKIDGTQQVDVPVTLPSKVLAAFTAGVGASSDTFAVTAPTIAYTS</sequence>
<evidence type="ECO:0000259" key="7">
    <source>
        <dbReference type="Pfam" id="PF13360"/>
    </source>
</evidence>
<feature type="domain" description="HYDIN/VesB/CFA65-like Ig-like" evidence="9">
    <location>
        <begin position="750"/>
        <end position="846"/>
    </location>
</feature>
<dbReference type="InterPro" id="IPR013783">
    <property type="entry name" value="Ig-like_fold"/>
</dbReference>
<feature type="domain" description="Pyrrolo-quinoline quinone repeat" evidence="7">
    <location>
        <begin position="79"/>
        <end position="137"/>
    </location>
</feature>
<dbReference type="Pfam" id="PF15780">
    <property type="entry name" value="ASH"/>
    <property type="match status" value="1"/>
</dbReference>
<dbReference type="Gene3D" id="2.60.120.200">
    <property type="match status" value="2"/>
</dbReference>
<feature type="signal peptide" evidence="6">
    <location>
        <begin position="1"/>
        <end position="45"/>
    </location>
</feature>
<evidence type="ECO:0000256" key="5">
    <source>
        <dbReference type="ARBA" id="ARBA00023273"/>
    </source>
</evidence>
<organism evidence="10 11">
    <name type="scientific">Kitasatospora acidiphila</name>
    <dbReference type="NCBI Taxonomy" id="2567942"/>
    <lineage>
        <taxon>Bacteria</taxon>
        <taxon>Bacillati</taxon>
        <taxon>Actinomycetota</taxon>
        <taxon>Actinomycetes</taxon>
        <taxon>Kitasatosporales</taxon>
        <taxon>Streptomycetaceae</taxon>
        <taxon>Kitasatospora</taxon>
    </lineage>
</organism>
<evidence type="ECO:0000313" key="11">
    <source>
        <dbReference type="Proteomes" id="UP000319103"/>
    </source>
</evidence>
<dbReference type="InterPro" id="IPR053879">
    <property type="entry name" value="HYDIN_VesB_CFA65-like_Ig"/>
</dbReference>